<dbReference type="eggNOG" id="COG0584">
    <property type="taxonomic scope" value="Bacteria"/>
</dbReference>
<dbReference type="STRING" id="488538.SAR116_2029"/>
<dbReference type="EMBL" id="CP001751">
    <property type="protein sequence ID" value="ADE40272.1"/>
    <property type="molecule type" value="Genomic_DNA"/>
</dbReference>
<sequence length="254" mass="27702">MSDYDNPMPYLRSEQVCAHRGASGTAPENTMIALEKACGMAVGSIEFDISMLGDGSPVIHHDAQFGRTVRGSDRLQDLVLGDITGCDAGAWFGDEFAGQTIPLLQDVLVLLGRHAKMPILDVKIHHGEHLAFAKSLAETLNKVIVQIGLDDYLISSFSRPFLESMRAVMADAPLVLLDEALPSDWADYSDKLGLQAIHLDYRRITPDDVRAVKAARLDCRVYTANDPVVVQPLIEAGLTSVISDFPERFLAPKG</sequence>
<gene>
    <name evidence="2" type="ordered locus">SAR116_2029</name>
</gene>
<dbReference type="KEGG" id="apb:SAR116_2029"/>
<dbReference type="PANTHER" id="PTHR46211:SF1">
    <property type="entry name" value="GLYCEROPHOSPHODIESTER PHOSPHODIESTERASE, CYTOPLASMIC"/>
    <property type="match status" value="1"/>
</dbReference>
<dbReference type="Proteomes" id="UP000007460">
    <property type="component" value="Chromosome"/>
</dbReference>
<dbReference type="RefSeq" id="WP_013046899.1">
    <property type="nucleotide sequence ID" value="NC_014010.1"/>
</dbReference>
<keyword evidence="2" id="KW-0378">Hydrolase</keyword>
<evidence type="ECO:0000313" key="3">
    <source>
        <dbReference type="Proteomes" id="UP000007460"/>
    </source>
</evidence>
<reference evidence="2 3" key="1">
    <citation type="journal article" date="2010" name="J. Bacteriol.">
        <title>Complete genome sequence of "Candidatus Puniceispirillum marinum" IMCC1322, a representative of the SAR116 clade in the Alphaproteobacteria.</title>
        <authorList>
            <person name="Oh H.M."/>
            <person name="Kwon K.K."/>
            <person name="Kang I."/>
            <person name="Kang S.G."/>
            <person name="Lee J.H."/>
            <person name="Kim S.J."/>
            <person name="Cho J.C."/>
        </authorList>
    </citation>
    <scope>NUCLEOTIDE SEQUENCE [LARGE SCALE GENOMIC DNA]</scope>
    <source>
        <strain evidence="2 3">IMCC1322</strain>
    </source>
</reference>
<accession>D5BN79</accession>
<feature type="domain" description="GP-PDE" evidence="1">
    <location>
        <begin position="14"/>
        <end position="253"/>
    </location>
</feature>
<evidence type="ECO:0000259" key="1">
    <source>
        <dbReference type="PROSITE" id="PS51704"/>
    </source>
</evidence>
<name>D5BN79_PUNMI</name>
<proteinExistence type="predicted"/>
<dbReference type="AlphaFoldDB" id="D5BN79"/>
<dbReference type="EC" id="3.1.4.46" evidence="2"/>
<dbReference type="InterPro" id="IPR017946">
    <property type="entry name" value="PLC-like_Pdiesterase_TIM-brl"/>
</dbReference>
<dbReference type="GO" id="GO:0008889">
    <property type="term" value="F:glycerophosphodiester phosphodiesterase activity"/>
    <property type="evidence" value="ECO:0007669"/>
    <property type="project" value="UniProtKB-EC"/>
</dbReference>
<dbReference type="Pfam" id="PF03009">
    <property type="entry name" value="GDPD"/>
    <property type="match status" value="1"/>
</dbReference>
<dbReference type="GO" id="GO:0006629">
    <property type="term" value="P:lipid metabolic process"/>
    <property type="evidence" value="ECO:0007669"/>
    <property type="project" value="InterPro"/>
</dbReference>
<dbReference type="PROSITE" id="PS51704">
    <property type="entry name" value="GP_PDE"/>
    <property type="match status" value="1"/>
</dbReference>
<dbReference type="PANTHER" id="PTHR46211">
    <property type="entry name" value="GLYCEROPHOSPHORYL DIESTER PHOSPHODIESTERASE"/>
    <property type="match status" value="1"/>
</dbReference>
<evidence type="ECO:0000313" key="2">
    <source>
        <dbReference type="EMBL" id="ADE40272.1"/>
    </source>
</evidence>
<dbReference type="InterPro" id="IPR030395">
    <property type="entry name" value="GP_PDE_dom"/>
</dbReference>
<protein>
    <submittedName>
        <fullName evidence="2">Glycerophosphoryl diester phosphodiesterase</fullName>
        <ecNumber evidence="2">3.1.4.46</ecNumber>
    </submittedName>
</protein>
<keyword evidence="3" id="KW-1185">Reference proteome</keyword>
<dbReference type="Gene3D" id="3.20.20.190">
    <property type="entry name" value="Phosphatidylinositol (PI) phosphodiesterase"/>
    <property type="match status" value="1"/>
</dbReference>
<organism evidence="2 3">
    <name type="scientific">Puniceispirillum marinum (strain IMCC1322)</name>
    <dbReference type="NCBI Taxonomy" id="488538"/>
    <lineage>
        <taxon>Bacteria</taxon>
        <taxon>Pseudomonadati</taxon>
        <taxon>Pseudomonadota</taxon>
        <taxon>Alphaproteobacteria</taxon>
        <taxon>Candidatus Puniceispirillales</taxon>
        <taxon>Candidatus Puniceispirillaceae</taxon>
        <taxon>Candidatus Puniceispirillum</taxon>
    </lineage>
</organism>
<dbReference type="SUPFAM" id="SSF51695">
    <property type="entry name" value="PLC-like phosphodiesterases"/>
    <property type="match status" value="1"/>
</dbReference>
<dbReference type="HOGENOM" id="CLU_030006_3_2_5"/>
<dbReference type="OrthoDB" id="9787897at2"/>